<dbReference type="Proteomes" id="UP000694545">
    <property type="component" value="Unplaced"/>
</dbReference>
<dbReference type="Ensembl" id="ENSVKKT00000004834.1">
    <property type="protein sequence ID" value="ENSVKKP00000004705.1"/>
    <property type="gene ID" value="ENSVKKG00000003509.1"/>
</dbReference>
<reference evidence="10" key="1">
    <citation type="submission" date="2025-08" db="UniProtKB">
        <authorList>
            <consortium name="Ensembl"/>
        </authorList>
    </citation>
    <scope>IDENTIFICATION</scope>
</reference>
<dbReference type="Pfam" id="PF06237">
    <property type="entry name" value="SLC52_ribofla_tr"/>
    <property type="match status" value="1"/>
</dbReference>
<comment type="function">
    <text evidence="9">Plasma membrane transporter mediating the uptake by cells of the water soluble vitamin B2/riboflavin that plays a key role in biochemical oxidation-reduction reactions of the carbohydrate, lipid, and amino acid metabolism.</text>
</comment>
<keyword evidence="8 9" id="KW-0472">Membrane</keyword>
<evidence type="ECO:0000256" key="3">
    <source>
        <dbReference type="ARBA" id="ARBA00006366"/>
    </source>
</evidence>
<keyword evidence="4 9" id="KW-0813">Transport</keyword>
<evidence type="ECO:0000313" key="11">
    <source>
        <dbReference type="Proteomes" id="UP000694545"/>
    </source>
</evidence>
<protein>
    <recommendedName>
        <fullName evidence="9">Riboflavin transporter</fullName>
    </recommendedName>
</protein>
<dbReference type="GO" id="GO:0032217">
    <property type="term" value="F:riboflavin transmembrane transporter activity"/>
    <property type="evidence" value="ECO:0007669"/>
    <property type="project" value="UniProtKB-UniRule"/>
</dbReference>
<name>A0A8D2J0F1_VARKO</name>
<dbReference type="GO" id="GO:0005886">
    <property type="term" value="C:plasma membrane"/>
    <property type="evidence" value="ECO:0007669"/>
    <property type="project" value="UniProtKB-SubCell"/>
</dbReference>
<reference evidence="10" key="2">
    <citation type="submission" date="2025-09" db="UniProtKB">
        <authorList>
            <consortium name="Ensembl"/>
        </authorList>
    </citation>
    <scope>IDENTIFICATION</scope>
</reference>
<dbReference type="AlphaFoldDB" id="A0A8D2J0F1"/>
<keyword evidence="11" id="KW-1185">Reference proteome</keyword>
<evidence type="ECO:0000256" key="1">
    <source>
        <dbReference type="ARBA" id="ARBA00000215"/>
    </source>
</evidence>
<comment type="subcellular location">
    <subcellularLocation>
        <location evidence="2 9">Cell membrane</location>
        <topology evidence="2 9">Multi-pass membrane protein</topology>
    </subcellularLocation>
</comment>
<feature type="transmembrane region" description="Helical" evidence="9">
    <location>
        <begin position="38"/>
        <end position="61"/>
    </location>
</feature>
<evidence type="ECO:0000256" key="7">
    <source>
        <dbReference type="ARBA" id="ARBA00022989"/>
    </source>
</evidence>
<organism evidence="10 11">
    <name type="scientific">Varanus komodoensis</name>
    <name type="common">Komodo dragon</name>
    <dbReference type="NCBI Taxonomy" id="61221"/>
    <lineage>
        <taxon>Eukaryota</taxon>
        <taxon>Metazoa</taxon>
        <taxon>Chordata</taxon>
        <taxon>Craniata</taxon>
        <taxon>Vertebrata</taxon>
        <taxon>Euteleostomi</taxon>
        <taxon>Lepidosauria</taxon>
        <taxon>Squamata</taxon>
        <taxon>Bifurcata</taxon>
        <taxon>Unidentata</taxon>
        <taxon>Episquamata</taxon>
        <taxon>Toxicofera</taxon>
        <taxon>Anguimorpha</taxon>
        <taxon>Paleoanguimorpha</taxon>
        <taxon>Varanoidea</taxon>
        <taxon>Varanidae</taxon>
        <taxon>Varanus</taxon>
    </lineage>
</organism>
<comment type="caution">
    <text evidence="9">Lacks conserved residue(s) required for the propagation of feature annotation.</text>
</comment>
<evidence type="ECO:0000256" key="2">
    <source>
        <dbReference type="ARBA" id="ARBA00004651"/>
    </source>
</evidence>
<keyword evidence="5 9" id="KW-1003">Cell membrane</keyword>
<evidence type="ECO:0000256" key="6">
    <source>
        <dbReference type="ARBA" id="ARBA00022692"/>
    </source>
</evidence>
<evidence type="ECO:0000313" key="10">
    <source>
        <dbReference type="Ensembl" id="ENSVKKP00000004705.1"/>
    </source>
</evidence>
<proteinExistence type="inferred from homology"/>
<comment type="similarity">
    <text evidence="3 9">Belongs to the riboflavin transporter family.</text>
</comment>
<dbReference type="PANTHER" id="PTHR12929:SF6">
    <property type="entry name" value="SOLUTE CARRIER FAMILY 52, RIBOFLAVIN TRANSPORTER, MEMBER 3-B"/>
    <property type="match status" value="1"/>
</dbReference>
<accession>A0A8D2J0F1</accession>
<dbReference type="InterPro" id="IPR009357">
    <property type="entry name" value="Riboflavin_transptr"/>
</dbReference>
<comment type="catalytic activity">
    <reaction evidence="1 9">
        <text>riboflavin(in) = riboflavin(out)</text>
        <dbReference type="Rhea" id="RHEA:35015"/>
        <dbReference type="ChEBI" id="CHEBI:57986"/>
    </reaction>
</comment>
<keyword evidence="7 9" id="KW-1133">Transmembrane helix</keyword>
<sequence>MAWAIHALVGLLGTGSWAAINGVWVELPLLVPSAPEGWLLPSCLTVIIQLANVGPLAVTLAHRLRPGWLDEVGAIYALLGLGVPSGPASL</sequence>
<evidence type="ECO:0000256" key="9">
    <source>
        <dbReference type="RuleBase" id="RU368035"/>
    </source>
</evidence>
<dbReference type="PANTHER" id="PTHR12929">
    <property type="entry name" value="SOLUTE CARRIER FAMILY 52"/>
    <property type="match status" value="1"/>
</dbReference>
<evidence type="ECO:0000256" key="8">
    <source>
        <dbReference type="ARBA" id="ARBA00023136"/>
    </source>
</evidence>
<keyword evidence="6 9" id="KW-0812">Transmembrane</keyword>
<evidence type="ECO:0000256" key="4">
    <source>
        <dbReference type="ARBA" id="ARBA00022448"/>
    </source>
</evidence>
<evidence type="ECO:0000256" key="5">
    <source>
        <dbReference type="ARBA" id="ARBA00022475"/>
    </source>
</evidence>